<dbReference type="PANTHER" id="PTHR32322">
    <property type="entry name" value="INNER MEMBRANE TRANSPORTER"/>
    <property type="match status" value="1"/>
</dbReference>
<gene>
    <name evidence="9" type="ORF">IAB28_07105</name>
</gene>
<protein>
    <submittedName>
        <fullName evidence="9">DMT family transporter</fullName>
    </submittedName>
</protein>
<reference evidence="9" key="2">
    <citation type="journal article" date="2021" name="PeerJ">
        <title>Extensive microbial diversity within the chicken gut microbiome revealed by metagenomics and culture.</title>
        <authorList>
            <person name="Gilroy R."/>
            <person name="Ravi A."/>
            <person name="Getino M."/>
            <person name="Pursley I."/>
            <person name="Horton D.L."/>
            <person name="Alikhan N.F."/>
            <person name="Baker D."/>
            <person name="Gharbi K."/>
            <person name="Hall N."/>
            <person name="Watson M."/>
            <person name="Adriaenssens E.M."/>
            <person name="Foster-Nyarko E."/>
            <person name="Jarju S."/>
            <person name="Secka A."/>
            <person name="Antonio M."/>
            <person name="Oren A."/>
            <person name="Chaudhuri R.R."/>
            <person name="La Ragione R."/>
            <person name="Hildebrand F."/>
            <person name="Pallen M.J."/>
        </authorList>
    </citation>
    <scope>NUCLEOTIDE SEQUENCE</scope>
    <source>
        <strain evidence="9">CHK180-2868</strain>
    </source>
</reference>
<dbReference type="GO" id="GO:0005886">
    <property type="term" value="C:plasma membrane"/>
    <property type="evidence" value="ECO:0007669"/>
    <property type="project" value="UniProtKB-SubCell"/>
</dbReference>
<dbReference type="Pfam" id="PF00892">
    <property type="entry name" value="EamA"/>
    <property type="match status" value="2"/>
</dbReference>
<keyword evidence="4 7" id="KW-0812">Transmembrane</keyword>
<feature type="transmembrane region" description="Helical" evidence="7">
    <location>
        <begin position="7"/>
        <end position="24"/>
    </location>
</feature>
<keyword evidence="3" id="KW-1003">Cell membrane</keyword>
<keyword evidence="6 7" id="KW-0472">Membrane</keyword>
<name>A0A9D1A462_9FIRM</name>
<comment type="caution">
    <text evidence="9">The sequence shown here is derived from an EMBL/GenBank/DDBJ whole genome shotgun (WGS) entry which is preliminary data.</text>
</comment>
<feature type="domain" description="EamA" evidence="8">
    <location>
        <begin position="11"/>
        <end position="140"/>
    </location>
</feature>
<reference evidence="9" key="1">
    <citation type="submission" date="2020-10" db="EMBL/GenBank/DDBJ databases">
        <authorList>
            <person name="Gilroy R."/>
        </authorList>
    </citation>
    <scope>NUCLEOTIDE SEQUENCE</scope>
    <source>
        <strain evidence="9">CHK180-2868</strain>
    </source>
</reference>
<evidence type="ECO:0000256" key="3">
    <source>
        <dbReference type="ARBA" id="ARBA00022475"/>
    </source>
</evidence>
<feature type="transmembrane region" description="Helical" evidence="7">
    <location>
        <begin position="183"/>
        <end position="201"/>
    </location>
</feature>
<dbReference type="EMBL" id="DVGC01000038">
    <property type="protein sequence ID" value="HIR05719.1"/>
    <property type="molecule type" value="Genomic_DNA"/>
</dbReference>
<evidence type="ECO:0000256" key="5">
    <source>
        <dbReference type="ARBA" id="ARBA00022989"/>
    </source>
</evidence>
<dbReference type="AlphaFoldDB" id="A0A9D1A462"/>
<evidence type="ECO:0000256" key="4">
    <source>
        <dbReference type="ARBA" id="ARBA00022692"/>
    </source>
</evidence>
<dbReference type="InterPro" id="IPR050638">
    <property type="entry name" value="AA-Vitamin_Transporters"/>
</dbReference>
<feature type="transmembrane region" description="Helical" evidence="7">
    <location>
        <begin position="249"/>
        <end position="271"/>
    </location>
</feature>
<organism evidence="9 10">
    <name type="scientific">Candidatus Copromonas faecavium</name>
    <name type="common">nom. illeg.</name>
    <dbReference type="NCBI Taxonomy" id="2840740"/>
    <lineage>
        <taxon>Bacteria</taxon>
        <taxon>Bacillati</taxon>
        <taxon>Bacillota</taxon>
        <taxon>Clostridia</taxon>
        <taxon>Lachnospirales</taxon>
        <taxon>Lachnospiraceae</taxon>
        <taxon>Candidatus Copromonas (nom. illeg.)</taxon>
    </lineage>
</organism>
<evidence type="ECO:0000313" key="10">
    <source>
        <dbReference type="Proteomes" id="UP000824250"/>
    </source>
</evidence>
<comment type="subcellular location">
    <subcellularLocation>
        <location evidence="1">Cell membrane</location>
        <topology evidence="1">Multi-pass membrane protein</topology>
    </subcellularLocation>
</comment>
<feature type="transmembrane region" description="Helical" evidence="7">
    <location>
        <begin position="148"/>
        <end position="171"/>
    </location>
</feature>
<dbReference type="Proteomes" id="UP000824250">
    <property type="component" value="Unassembled WGS sequence"/>
</dbReference>
<dbReference type="InterPro" id="IPR000620">
    <property type="entry name" value="EamA_dom"/>
</dbReference>
<feature type="transmembrane region" description="Helical" evidence="7">
    <location>
        <begin position="39"/>
        <end position="58"/>
    </location>
</feature>
<dbReference type="Gene3D" id="1.10.3730.20">
    <property type="match status" value="1"/>
</dbReference>
<dbReference type="SUPFAM" id="SSF103481">
    <property type="entry name" value="Multidrug resistance efflux transporter EmrE"/>
    <property type="match status" value="2"/>
</dbReference>
<feature type="transmembrane region" description="Helical" evidence="7">
    <location>
        <begin position="221"/>
        <end position="242"/>
    </location>
</feature>
<feature type="transmembrane region" description="Helical" evidence="7">
    <location>
        <begin position="277"/>
        <end position="297"/>
    </location>
</feature>
<accession>A0A9D1A462</accession>
<keyword evidence="5 7" id="KW-1133">Transmembrane helix</keyword>
<feature type="transmembrane region" description="Helical" evidence="7">
    <location>
        <begin position="125"/>
        <end position="142"/>
    </location>
</feature>
<dbReference type="PANTHER" id="PTHR32322:SF18">
    <property type="entry name" value="S-ADENOSYLMETHIONINE_S-ADENOSYLHOMOCYSTEINE TRANSPORTER"/>
    <property type="match status" value="1"/>
</dbReference>
<sequence length="330" mass="35727">MKNYKPLLANVVAQTIFGLGYFFIRMGMAVVDQDTVKFLSFRFTLGFLVMTVILLLGVKKVNYKKGFIGLIFLCGLFNPAISQILETTSTSYAPTSQIAMYNSMLPIVMLIFSALINKEYPTRRQLGFVVVCVIGVFIANLVEPDVTGMTKIGLILIIGTNVAVAINRVLVRRASAVFTSFEIIYITTGMGALLFNVISAGRSAAAGTLPVYFEGLACPEFAVAVLYMGIGSCVIAFLSMTYASANLPFAVYASTCTLSTVIAIVSGVFLLHETFTTVQGIGTAVILLGIVGISLSYDKKDEEGNKFHLEEKKTATGEMKVQADGRKREI</sequence>
<evidence type="ECO:0000259" key="8">
    <source>
        <dbReference type="Pfam" id="PF00892"/>
    </source>
</evidence>
<feature type="domain" description="EamA" evidence="8">
    <location>
        <begin position="152"/>
        <end position="294"/>
    </location>
</feature>
<feature type="transmembrane region" description="Helical" evidence="7">
    <location>
        <begin position="67"/>
        <end position="85"/>
    </location>
</feature>
<evidence type="ECO:0000256" key="7">
    <source>
        <dbReference type="SAM" id="Phobius"/>
    </source>
</evidence>
<feature type="transmembrane region" description="Helical" evidence="7">
    <location>
        <begin position="97"/>
        <end position="116"/>
    </location>
</feature>
<dbReference type="InterPro" id="IPR037185">
    <property type="entry name" value="EmrE-like"/>
</dbReference>
<proteinExistence type="inferred from homology"/>
<evidence type="ECO:0000313" key="9">
    <source>
        <dbReference type="EMBL" id="HIR05719.1"/>
    </source>
</evidence>
<evidence type="ECO:0000256" key="6">
    <source>
        <dbReference type="ARBA" id="ARBA00023136"/>
    </source>
</evidence>
<evidence type="ECO:0000256" key="1">
    <source>
        <dbReference type="ARBA" id="ARBA00004651"/>
    </source>
</evidence>
<comment type="similarity">
    <text evidence="2">Belongs to the EamA transporter family.</text>
</comment>
<evidence type="ECO:0000256" key="2">
    <source>
        <dbReference type="ARBA" id="ARBA00007362"/>
    </source>
</evidence>